<dbReference type="SMART" id="SM01002">
    <property type="entry name" value="AlaDh_PNT_C"/>
    <property type="match status" value="1"/>
</dbReference>
<feature type="active site" description="Proton donor/acceptor" evidence="6">
    <location>
        <position position="96"/>
    </location>
</feature>
<keyword evidence="3 5" id="KW-0560">Oxidoreductase</keyword>
<dbReference type="RefSeq" id="WP_093288537.1">
    <property type="nucleotide sequence ID" value="NZ_FOFS01000013.1"/>
</dbReference>
<evidence type="ECO:0000259" key="9">
    <source>
        <dbReference type="SMART" id="SM01002"/>
    </source>
</evidence>
<dbReference type="InterPro" id="IPR007698">
    <property type="entry name" value="AlaDH/PNT_NAD(H)-bd"/>
</dbReference>
<feature type="binding site" evidence="8">
    <location>
        <position position="220"/>
    </location>
    <ligand>
        <name>NAD(+)</name>
        <dbReference type="ChEBI" id="CHEBI:57540"/>
    </ligand>
</feature>
<feature type="binding site" evidence="8">
    <location>
        <begin position="298"/>
        <end position="301"/>
    </location>
    <ligand>
        <name>NAD(+)</name>
        <dbReference type="ChEBI" id="CHEBI:57540"/>
    </ligand>
</feature>
<feature type="binding site" evidence="8">
    <location>
        <position position="134"/>
    </location>
    <ligand>
        <name>NAD(+)</name>
        <dbReference type="ChEBI" id="CHEBI:57540"/>
    </ligand>
</feature>
<dbReference type="SMART" id="SM01003">
    <property type="entry name" value="AlaDh_PNT_N"/>
    <property type="match status" value="1"/>
</dbReference>
<feature type="domain" description="Alanine dehydrogenase/pyridine nucleotide transhydrogenase N-terminal" evidence="10">
    <location>
        <begin position="4"/>
        <end position="137"/>
    </location>
</feature>
<feature type="binding site" evidence="7">
    <location>
        <position position="15"/>
    </location>
    <ligand>
        <name>substrate</name>
    </ligand>
</feature>
<dbReference type="FunFam" id="3.40.50.720:FF:000049">
    <property type="entry name" value="Alanine dehydrogenase"/>
    <property type="match status" value="1"/>
</dbReference>
<dbReference type="SUPFAM" id="SSF51735">
    <property type="entry name" value="NAD(P)-binding Rossmann-fold domains"/>
    <property type="match status" value="1"/>
</dbReference>
<dbReference type="Pfam" id="PF01262">
    <property type="entry name" value="AlaDh_PNT_C"/>
    <property type="match status" value="1"/>
</dbReference>
<evidence type="ECO:0000259" key="10">
    <source>
        <dbReference type="SMART" id="SM01003"/>
    </source>
</evidence>
<organism evidence="11 12">
    <name type="scientific">Solimonas aquatica</name>
    <dbReference type="NCBI Taxonomy" id="489703"/>
    <lineage>
        <taxon>Bacteria</taxon>
        <taxon>Pseudomonadati</taxon>
        <taxon>Pseudomonadota</taxon>
        <taxon>Gammaproteobacteria</taxon>
        <taxon>Nevskiales</taxon>
        <taxon>Nevskiaceae</taxon>
        <taxon>Solimonas</taxon>
    </lineage>
</organism>
<evidence type="ECO:0000256" key="8">
    <source>
        <dbReference type="PIRSR" id="PIRSR000183-3"/>
    </source>
</evidence>
<dbReference type="InterPro" id="IPR008143">
    <property type="entry name" value="Ala_DH/PNT_CS2"/>
</dbReference>
<proteinExistence type="inferred from homology"/>
<evidence type="ECO:0000256" key="2">
    <source>
        <dbReference type="ARBA" id="ARBA00012897"/>
    </source>
</evidence>
<feature type="binding site" evidence="8">
    <location>
        <position position="203"/>
    </location>
    <ligand>
        <name>NAD(+)</name>
        <dbReference type="ChEBI" id="CHEBI:57540"/>
    </ligand>
</feature>
<evidence type="ECO:0000256" key="1">
    <source>
        <dbReference type="ARBA" id="ARBA00005689"/>
    </source>
</evidence>
<dbReference type="PROSITE" id="PS00837">
    <property type="entry name" value="ALADH_PNT_2"/>
    <property type="match status" value="1"/>
</dbReference>
<feature type="binding site" evidence="8">
    <location>
        <begin position="267"/>
        <end position="270"/>
    </location>
    <ligand>
        <name>NAD(+)</name>
        <dbReference type="ChEBI" id="CHEBI:57540"/>
    </ligand>
</feature>
<name>A0A1H9KDU4_9GAMM</name>
<dbReference type="PANTHER" id="PTHR42795">
    <property type="entry name" value="ALANINE DEHYDROGENASE"/>
    <property type="match status" value="1"/>
</dbReference>
<feature type="binding site" evidence="7">
    <location>
        <position position="75"/>
    </location>
    <ligand>
        <name>substrate</name>
    </ligand>
</feature>
<feature type="active site" description="Proton donor/acceptor" evidence="6">
    <location>
        <position position="270"/>
    </location>
</feature>
<dbReference type="OrthoDB" id="9804592at2"/>
<comment type="catalytic activity">
    <reaction evidence="5">
        <text>L-alanine + NAD(+) + H2O = pyruvate + NH4(+) + NADH + H(+)</text>
        <dbReference type="Rhea" id="RHEA:18405"/>
        <dbReference type="ChEBI" id="CHEBI:15361"/>
        <dbReference type="ChEBI" id="CHEBI:15377"/>
        <dbReference type="ChEBI" id="CHEBI:15378"/>
        <dbReference type="ChEBI" id="CHEBI:28938"/>
        <dbReference type="ChEBI" id="CHEBI:57540"/>
        <dbReference type="ChEBI" id="CHEBI:57945"/>
        <dbReference type="ChEBI" id="CHEBI:57972"/>
        <dbReference type="EC" id="1.4.1.1"/>
    </reaction>
</comment>
<evidence type="ECO:0000313" key="11">
    <source>
        <dbReference type="EMBL" id="SEQ97320.1"/>
    </source>
</evidence>
<keyword evidence="8" id="KW-0547">Nucleotide-binding</keyword>
<keyword evidence="12" id="KW-1185">Reference proteome</keyword>
<dbReference type="CDD" id="cd05305">
    <property type="entry name" value="L-AlaDH"/>
    <property type="match status" value="1"/>
</dbReference>
<dbReference type="Proteomes" id="UP000199233">
    <property type="component" value="Unassembled WGS sequence"/>
</dbReference>
<dbReference type="Gene3D" id="3.40.50.720">
    <property type="entry name" value="NAD(P)-binding Rossmann-like Domain"/>
    <property type="match status" value="2"/>
</dbReference>
<feature type="binding site" evidence="8">
    <location>
        <position position="198"/>
    </location>
    <ligand>
        <name>NAD(+)</name>
        <dbReference type="ChEBI" id="CHEBI:57540"/>
    </ligand>
</feature>
<dbReference type="GO" id="GO:0005886">
    <property type="term" value="C:plasma membrane"/>
    <property type="evidence" value="ECO:0007669"/>
    <property type="project" value="TreeGrafter"/>
</dbReference>
<dbReference type="SUPFAM" id="SSF52283">
    <property type="entry name" value="Formate/glycerate dehydrogenase catalytic domain-like"/>
    <property type="match status" value="1"/>
</dbReference>
<keyword evidence="4 5" id="KW-0520">NAD</keyword>
<dbReference type="InterPro" id="IPR008141">
    <property type="entry name" value="Ala_DH"/>
</dbReference>
<dbReference type="EMBL" id="FOFS01000013">
    <property type="protein sequence ID" value="SEQ97320.1"/>
    <property type="molecule type" value="Genomic_DNA"/>
</dbReference>
<dbReference type="EC" id="1.4.1.1" evidence="2 5"/>
<dbReference type="STRING" id="489703.SAMN04488038_11363"/>
<dbReference type="AlphaFoldDB" id="A0A1H9KDU4"/>
<protein>
    <recommendedName>
        <fullName evidence="2 5">Alanine dehydrogenase</fullName>
        <ecNumber evidence="2 5">1.4.1.1</ecNumber>
    </recommendedName>
</protein>
<evidence type="ECO:0000256" key="5">
    <source>
        <dbReference type="PIRNR" id="PIRNR000183"/>
    </source>
</evidence>
<feature type="domain" description="Alanine dehydrogenase/pyridine nucleotide transhydrogenase NAD(H)-binding" evidence="9">
    <location>
        <begin position="149"/>
        <end position="297"/>
    </location>
</feature>
<evidence type="ECO:0000313" key="12">
    <source>
        <dbReference type="Proteomes" id="UP000199233"/>
    </source>
</evidence>
<dbReference type="NCBIfam" id="TIGR00518">
    <property type="entry name" value="alaDH"/>
    <property type="match status" value="1"/>
</dbReference>
<evidence type="ECO:0000256" key="3">
    <source>
        <dbReference type="ARBA" id="ARBA00023002"/>
    </source>
</evidence>
<dbReference type="PIRSF" id="PIRSF000183">
    <property type="entry name" value="Alanine_dh"/>
    <property type="match status" value="1"/>
</dbReference>
<accession>A0A1H9KDU4</accession>
<evidence type="ECO:0000256" key="4">
    <source>
        <dbReference type="ARBA" id="ARBA00023027"/>
    </source>
</evidence>
<gene>
    <name evidence="11" type="ORF">SAMN04488038_11363</name>
</gene>
<dbReference type="Pfam" id="PF05222">
    <property type="entry name" value="AlaDh_PNT_N"/>
    <property type="match status" value="1"/>
</dbReference>
<dbReference type="InterPro" id="IPR007886">
    <property type="entry name" value="AlaDH/PNT_N"/>
</dbReference>
<dbReference type="GO" id="GO:0000166">
    <property type="term" value="F:nucleotide binding"/>
    <property type="evidence" value="ECO:0007669"/>
    <property type="project" value="UniProtKB-KW"/>
</dbReference>
<reference evidence="11 12" key="1">
    <citation type="submission" date="2016-10" db="EMBL/GenBank/DDBJ databases">
        <authorList>
            <person name="de Groot N.N."/>
        </authorList>
    </citation>
    <scope>NUCLEOTIDE SEQUENCE [LARGE SCALE GENOMIC DNA]</scope>
    <source>
        <strain evidence="11 12">DSM 25927</strain>
    </source>
</reference>
<dbReference type="GO" id="GO:0042853">
    <property type="term" value="P:L-alanine catabolic process"/>
    <property type="evidence" value="ECO:0007669"/>
    <property type="project" value="InterPro"/>
</dbReference>
<comment type="similarity">
    <text evidence="1 5">Belongs to the AlaDH/PNT family.</text>
</comment>
<sequence length="380" mass="39826">MRIGTPKEIKNHEYRVGLTPAGVRELCARGHEVLIQSQAGAGIGIRDEDYQRAGATVLADAAAVYAAAEMIVKVKEPQPSEFPLLRPEQLLFTYLHLAPDPTQTRALVDSGCVAIAYETVSDGRGGLPLLAPMSEVAGRLSIQAGAHAMEKAQGGNGVLLGGVPGVPPAQVLIIGGGVVGYNAAKIAVGMGARVSIADRSLARLNWLDTVFDGRLGTLYSTADAIDQALATADLVIGAVLVAGAAAPKLVTRAMLAHMKPGTVMVDVAIDQGGCFETSHATTHQNPTFVVDGIVHYCVANMPGAVARTSTFALTNATLPYVLALADKGYQRALLDDAGLREGLNVHLGRVTYRAVAETLGYEYLPAMDALKPWWVPGTMV</sequence>
<feature type="binding site" evidence="8">
    <location>
        <begin position="239"/>
        <end position="240"/>
    </location>
    <ligand>
        <name>NAD(+)</name>
        <dbReference type="ChEBI" id="CHEBI:57540"/>
    </ligand>
</feature>
<dbReference type="GO" id="GO:0000286">
    <property type="term" value="F:alanine dehydrogenase activity"/>
    <property type="evidence" value="ECO:0007669"/>
    <property type="project" value="UniProtKB-UniRule"/>
</dbReference>
<dbReference type="InterPro" id="IPR036291">
    <property type="entry name" value="NAD(P)-bd_dom_sf"/>
</dbReference>
<evidence type="ECO:0000256" key="6">
    <source>
        <dbReference type="PIRSR" id="PIRSR000183-1"/>
    </source>
</evidence>
<dbReference type="PANTHER" id="PTHR42795:SF1">
    <property type="entry name" value="ALANINE DEHYDROGENASE"/>
    <property type="match status" value="1"/>
</dbReference>
<evidence type="ECO:0000256" key="7">
    <source>
        <dbReference type="PIRSR" id="PIRSR000183-2"/>
    </source>
</evidence>